<protein>
    <submittedName>
        <fullName evidence="5">LamG-like jellyroll fold domain-containing protein</fullName>
    </submittedName>
</protein>
<dbReference type="RefSeq" id="WP_317831316.1">
    <property type="nucleotide sequence ID" value="NZ_CP136920.1"/>
</dbReference>
<keyword evidence="1" id="KW-0732">Signal</keyword>
<gene>
    <name evidence="5" type="ORF">RZN69_12455</name>
</gene>
<feature type="transmembrane region" description="Helical" evidence="3">
    <location>
        <begin position="7"/>
        <end position="24"/>
    </location>
</feature>
<dbReference type="SUPFAM" id="SSF55486">
    <property type="entry name" value="Metalloproteases ('zincins'), catalytic domain"/>
    <property type="match status" value="1"/>
</dbReference>
<evidence type="ECO:0000256" key="1">
    <source>
        <dbReference type="ARBA" id="ARBA00022729"/>
    </source>
</evidence>
<dbReference type="EMBL" id="CP136920">
    <property type="protein sequence ID" value="WOO39428.1"/>
    <property type="molecule type" value="Genomic_DNA"/>
</dbReference>
<sequence>MRNTKTITLPAAIALISVLFYFLVKPIMDRSVEQFSERQTDISGFETSTMVKPVEQFTLNEFDNIAAPHCIPETQPRDSGFKRGVNSELALQAPRVSKVSAKIQSRPPVALSREPSDGRHSLLPDEINERMLNARRFELNFSAIEQVMGGTQGRLIAPLPGGGELELRIDLIKKRSNASHAFVGKIDGLDQSSEAILVYHDGVIRGSIVDYTKGRFFELRSLGAEHLVVEEIDKRITRATCGTCELHASGHDHTESLHEVSSKKTVASQHIDTDAAQRFEAMEALSNPHHFGHLAADKQFSADAAPMHDIDIVVGYGRVARQEVGGVAEMEALIIKGVEYMNTAFANSEINNARLVLIGTIEDPHYAFPGNRRYDMYEEYYNLGHPSDGKLDAVYAYSILLGADKLSFITSYEDEPPGQSHPFNVAGVGGGYTSVLGHNFINLYDLTFCHEVGHCLGAWHAWGDGGSGDSNVGTSTFPNYNNGWRLRPAFGTRVVYRTIMAYGNYSSLLHFSNPDILFNGARTGAYEGYDASNDDTVHDRLVSGGHAGNQGQGFDGSNPYLGARNAHSIRENAESHSQSATRTLSLEIIEPLSEYLGILDTGHGLKLIADSVSFEVADADVIWEHISGPGTAQFADDEAESTSVFFTHEGTHELRITATEGAVQLTRDLVVDVGAYVPPALPVPEIGWWKLDEGSGNIAADSTTPANNGTLGGFSGDPWVPGQFESALSFSDSSDFVTIPDSEELDGMTQVTFACWVNPAASDDNWRGIIGKNVNHNVAESYAIYVGPSNRIWAKIDSGLPASNGSLPANEWTHVVVTFDGSKDAFSRMQIYLNGQLDSEHYVSLNQVPITSSPLYLGSLQGTGVNGHNGLLDDVRIYNRALSDAEIALFVESPPNYGPEIQLSVSNTARIGTPKSVSATIQDDGLPVGGSLLQRWSGANVSFEDTAALSTNATFSATGDQVIRLSASDGDVTTFKTMSISVAEILVSFNDWATDIDWQGRDSSADSVDNAYRIPNIILFAMDLDPVALNPDATLPRVASPTDSNTFSFTYRRSKLVDSIVFYPQYSNDLITWNAIDADAPDVTISVIDPDVDGDGSAELILVEVANVDKLFFNLFSQNAQ</sequence>
<name>A0AAQ3QPT3_9BACT</name>
<dbReference type="SMART" id="SM00560">
    <property type="entry name" value="LamGL"/>
    <property type="match status" value="1"/>
</dbReference>
<accession>A0AAQ3QPT3</accession>
<keyword evidence="3" id="KW-0472">Membrane</keyword>
<dbReference type="KEGG" id="puo:RZN69_12455"/>
<dbReference type="Pfam" id="PF13385">
    <property type="entry name" value="Laminin_G_3"/>
    <property type="match status" value="1"/>
</dbReference>
<evidence type="ECO:0000259" key="4">
    <source>
        <dbReference type="SMART" id="SM00560"/>
    </source>
</evidence>
<proteinExistence type="predicted"/>
<evidence type="ECO:0000256" key="3">
    <source>
        <dbReference type="SAM" id="Phobius"/>
    </source>
</evidence>
<evidence type="ECO:0000313" key="5">
    <source>
        <dbReference type="EMBL" id="WOO39428.1"/>
    </source>
</evidence>
<dbReference type="SUPFAM" id="SSF49899">
    <property type="entry name" value="Concanavalin A-like lectins/glucanases"/>
    <property type="match status" value="1"/>
</dbReference>
<feature type="domain" description="LamG-like jellyroll fold" evidence="4">
    <location>
        <begin position="749"/>
        <end position="885"/>
    </location>
</feature>
<dbReference type="InterPro" id="IPR006558">
    <property type="entry name" value="LamG-like"/>
</dbReference>
<dbReference type="Pfam" id="PF13583">
    <property type="entry name" value="Reprolysin_4"/>
    <property type="match status" value="1"/>
</dbReference>
<dbReference type="InterPro" id="IPR013320">
    <property type="entry name" value="ConA-like_dom_sf"/>
</dbReference>
<keyword evidence="3" id="KW-1133">Transmembrane helix</keyword>
<dbReference type="Proteomes" id="UP001304300">
    <property type="component" value="Chromosome"/>
</dbReference>
<dbReference type="Gene3D" id="2.60.120.200">
    <property type="match status" value="1"/>
</dbReference>
<dbReference type="PANTHER" id="PTHR42535">
    <property type="entry name" value="OOKINETE PROTEIN, PUTATIVE-RELATED"/>
    <property type="match status" value="1"/>
</dbReference>
<dbReference type="AlphaFoldDB" id="A0AAQ3QPT3"/>
<keyword evidence="3" id="KW-0812">Transmembrane</keyword>
<dbReference type="PANTHER" id="PTHR42535:SF2">
    <property type="entry name" value="CHROMOSOME UNDETERMINED SCAFFOLD_146, WHOLE GENOME SHOTGUN SEQUENCE"/>
    <property type="match status" value="1"/>
</dbReference>
<reference evidence="5 6" key="1">
    <citation type="submission" date="2023-10" db="EMBL/GenBank/DDBJ databases">
        <title>Rubellicoccus peritrichatus gen. nov., sp. nov., isolated from an algae of coral reef tank.</title>
        <authorList>
            <person name="Luo J."/>
        </authorList>
    </citation>
    <scope>NUCLEOTIDE SEQUENCE [LARGE SCALE GENOMIC DNA]</scope>
    <source>
        <strain evidence="5 6">CR14</strain>
    </source>
</reference>
<keyword evidence="2" id="KW-1015">Disulfide bond</keyword>
<evidence type="ECO:0000313" key="6">
    <source>
        <dbReference type="Proteomes" id="UP001304300"/>
    </source>
</evidence>
<organism evidence="5 6">
    <name type="scientific">Rubellicoccus peritrichatus</name>
    <dbReference type="NCBI Taxonomy" id="3080537"/>
    <lineage>
        <taxon>Bacteria</taxon>
        <taxon>Pseudomonadati</taxon>
        <taxon>Verrucomicrobiota</taxon>
        <taxon>Opitutia</taxon>
        <taxon>Puniceicoccales</taxon>
        <taxon>Cerasicoccaceae</taxon>
        <taxon>Rubellicoccus</taxon>
    </lineage>
</organism>
<evidence type="ECO:0000256" key="2">
    <source>
        <dbReference type="ARBA" id="ARBA00023157"/>
    </source>
</evidence>
<keyword evidence="6" id="KW-1185">Reference proteome</keyword>